<dbReference type="InterPro" id="IPR000115">
    <property type="entry name" value="PRibGlycinamide_synth"/>
</dbReference>
<evidence type="ECO:0000256" key="2">
    <source>
        <dbReference type="ARBA" id="ARBA00001946"/>
    </source>
</evidence>
<feature type="domain" description="ATP-grasp" evidence="16">
    <location>
        <begin position="107"/>
        <end position="313"/>
    </location>
</feature>
<dbReference type="InterPro" id="IPR020562">
    <property type="entry name" value="PRibGlycinamide_synth_N"/>
</dbReference>
<evidence type="ECO:0000256" key="7">
    <source>
        <dbReference type="ARBA" id="ARBA00022741"/>
    </source>
</evidence>
<comment type="cofactor">
    <cofactor evidence="2">
        <name>Mg(2+)</name>
        <dbReference type="ChEBI" id="CHEBI:18420"/>
    </cofactor>
</comment>
<dbReference type="PROSITE" id="PS00184">
    <property type="entry name" value="GARS"/>
    <property type="match status" value="1"/>
</dbReference>
<dbReference type="GO" id="GO:0046872">
    <property type="term" value="F:metal ion binding"/>
    <property type="evidence" value="ECO:0007669"/>
    <property type="project" value="UniProtKB-KW"/>
</dbReference>
<dbReference type="InterPro" id="IPR013815">
    <property type="entry name" value="ATP_grasp_subdomain_1"/>
</dbReference>
<dbReference type="EC" id="6.3.4.13" evidence="4 14"/>
<evidence type="ECO:0000256" key="13">
    <source>
        <dbReference type="ARBA" id="ARBA00042864"/>
    </source>
</evidence>
<evidence type="ECO:0000313" key="18">
    <source>
        <dbReference type="Proteomes" id="UP000736328"/>
    </source>
</evidence>
<evidence type="ECO:0000259" key="16">
    <source>
        <dbReference type="PROSITE" id="PS50975"/>
    </source>
</evidence>
<dbReference type="InterPro" id="IPR020560">
    <property type="entry name" value="PRibGlycinamide_synth_C-dom"/>
</dbReference>
<dbReference type="PROSITE" id="PS50975">
    <property type="entry name" value="ATP_GRASP"/>
    <property type="match status" value="1"/>
</dbReference>
<keyword evidence="5 14" id="KW-0436">Ligase</keyword>
<protein>
    <recommendedName>
        <fullName evidence="4 14">Phosphoribosylamine--glycine ligase</fullName>
        <ecNumber evidence="4 14">6.3.4.13</ecNumber>
    </recommendedName>
    <alternativeName>
        <fullName evidence="14">GARS</fullName>
    </alternativeName>
    <alternativeName>
        <fullName evidence="12 14">Glycinamide ribonucleotide synthetase</fullName>
    </alternativeName>
    <alternativeName>
        <fullName evidence="13 14">Phosphoribosylglycinamide synthetase</fullName>
    </alternativeName>
</protein>
<reference evidence="17" key="1">
    <citation type="submission" date="2020-07" db="EMBL/GenBank/DDBJ databases">
        <title>Huge and variable diversity of episymbiotic CPR bacteria and DPANN archaea in groundwater ecosystems.</title>
        <authorList>
            <person name="He C.Y."/>
            <person name="Keren R."/>
            <person name="Whittaker M."/>
            <person name="Farag I.F."/>
            <person name="Doudna J."/>
            <person name="Cate J.H.D."/>
            <person name="Banfield J.F."/>
        </authorList>
    </citation>
    <scope>NUCLEOTIDE SEQUENCE</scope>
    <source>
        <strain evidence="17">NC_groundwater_1520_Pr4_B-0.1um_53_5</strain>
    </source>
</reference>
<dbReference type="GO" id="GO:0006189">
    <property type="term" value="P:'de novo' IMP biosynthetic process"/>
    <property type="evidence" value="ECO:0007669"/>
    <property type="project" value="UniProtKB-UniRule"/>
</dbReference>
<dbReference type="SUPFAM" id="SSF52440">
    <property type="entry name" value="PreATP-grasp domain"/>
    <property type="match status" value="1"/>
</dbReference>
<evidence type="ECO:0000256" key="1">
    <source>
        <dbReference type="ARBA" id="ARBA00001936"/>
    </source>
</evidence>
<dbReference type="Pfam" id="PF02844">
    <property type="entry name" value="GARS_N"/>
    <property type="match status" value="1"/>
</dbReference>
<dbReference type="InterPro" id="IPR011761">
    <property type="entry name" value="ATP-grasp"/>
</dbReference>
<keyword evidence="9 15" id="KW-0067">ATP-binding</keyword>
<proteinExistence type="inferred from homology"/>
<comment type="cofactor">
    <cofactor evidence="1">
        <name>Mn(2+)</name>
        <dbReference type="ChEBI" id="CHEBI:29035"/>
    </cofactor>
</comment>
<evidence type="ECO:0000256" key="5">
    <source>
        <dbReference type="ARBA" id="ARBA00022598"/>
    </source>
</evidence>
<evidence type="ECO:0000256" key="9">
    <source>
        <dbReference type="ARBA" id="ARBA00022840"/>
    </source>
</evidence>
<dbReference type="Gene3D" id="3.30.470.20">
    <property type="entry name" value="ATP-grasp fold, B domain"/>
    <property type="match status" value="1"/>
</dbReference>
<dbReference type="FunFam" id="3.90.600.10:FF:000001">
    <property type="entry name" value="Trifunctional purine biosynthetic protein adenosine-3"/>
    <property type="match status" value="1"/>
</dbReference>
<evidence type="ECO:0000256" key="4">
    <source>
        <dbReference type="ARBA" id="ARBA00013255"/>
    </source>
</evidence>
<dbReference type="AlphaFoldDB" id="A0A933I9C7"/>
<dbReference type="SMART" id="SM01209">
    <property type="entry name" value="GARS_A"/>
    <property type="match status" value="1"/>
</dbReference>
<sequence>MKILLIGSGGREHALGWKLAQSPLVKKIYCAPGNPGLAELGDCLDIKADDIAGLADFALKNAIDLTVVGPDDCLAAGVADVFQEKGLKIFGPTQKAAQIEASKAFSKELMRRAGIPTAEYAVFEDHKKALNYLKGQRYPLVIKASGLALGKGAIICRDAEEAQAALHSAMVKKIFGASGDQVIIEEFLGGPEASIHAFCDGSQTALFPASQDHKQAFDGDLGPNTGGMGSYAPVGWVTPEMMYQIKNAIVTPALKAMSDFGAPFRGCLFPGLVYTPQGFKALEFNARFGDPETQSYLRLLQSDLAEILLSCAEGRLKPDEIKWSGQSAACIVAASGGYPGKYQKGFEISGLEKAGEDPDIKIFQAGTAVSNNKLVTAGGRVLGVSAVGDDLEQALAKGYRALEKIDFSGMHYRKDIGRRRTGK</sequence>
<dbReference type="FunFam" id="3.40.50.20:FF:000006">
    <property type="entry name" value="Phosphoribosylamine--glycine ligase, chloroplastic"/>
    <property type="match status" value="1"/>
</dbReference>
<dbReference type="Pfam" id="PF02843">
    <property type="entry name" value="GARS_C"/>
    <property type="match status" value="1"/>
</dbReference>
<evidence type="ECO:0000256" key="3">
    <source>
        <dbReference type="ARBA" id="ARBA00005174"/>
    </source>
</evidence>
<keyword evidence="8 14" id="KW-0658">Purine biosynthesis</keyword>
<evidence type="ECO:0000256" key="6">
    <source>
        <dbReference type="ARBA" id="ARBA00022723"/>
    </source>
</evidence>
<evidence type="ECO:0000313" key="17">
    <source>
        <dbReference type="EMBL" id="MBI4726985.1"/>
    </source>
</evidence>
<name>A0A933I9C7_UNCT6</name>
<evidence type="ECO:0000256" key="12">
    <source>
        <dbReference type="ARBA" id="ARBA00042242"/>
    </source>
</evidence>
<evidence type="ECO:0000256" key="10">
    <source>
        <dbReference type="ARBA" id="ARBA00023211"/>
    </source>
</evidence>
<keyword evidence="10" id="KW-0464">Manganese</keyword>
<dbReference type="Gene3D" id="3.40.50.20">
    <property type="match status" value="1"/>
</dbReference>
<dbReference type="InterPro" id="IPR020561">
    <property type="entry name" value="PRibGlycinamid_synth_ATP-grasp"/>
</dbReference>
<dbReference type="HAMAP" id="MF_00138">
    <property type="entry name" value="GARS"/>
    <property type="match status" value="1"/>
</dbReference>
<comment type="similarity">
    <text evidence="11 14">Belongs to the GARS family.</text>
</comment>
<dbReference type="InterPro" id="IPR011054">
    <property type="entry name" value="Rudment_hybrid_motif"/>
</dbReference>
<comment type="catalytic activity">
    <reaction evidence="14">
        <text>5-phospho-beta-D-ribosylamine + glycine + ATP = N(1)-(5-phospho-beta-D-ribosyl)glycinamide + ADP + phosphate + H(+)</text>
        <dbReference type="Rhea" id="RHEA:17453"/>
        <dbReference type="ChEBI" id="CHEBI:15378"/>
        <dbReference type="ChEBI" id="CHEBI:30616"/>
        <dbReference type="ChEBI" id="CHEBI:43474"/>
        <dbReference type="ChEBI" id="CHEBI:57305"/>
        <dbReference type="ChEBI" id="CHEBI:58681"/>
        <dbReference type="ChEBI" id="CHEBI:143788"/>
        <dbReference type="ChEBI" id="CHEBI:456216"/>
        <dbReference type="EC" id="6.3.4.13"/>
    </reaction>
</comment>
<accession>A0A933I9C7</accession>
<dbReference type="PANTHER" id="PTHR43472">
    <property type="entry name" value="PHOSPHORIBOSYLAMINE--GLYCINE LIGASE"/>
    <property type="match status" value="1"/>
</dbReference>
<dbReference type="SUPFAM" id="SSF51246">
    <property type="entry name" value="Rudiment single hybrid motif"/>
    <property type="match status" value="1"/>
</dbReference>
<dbReference type="NCBIfam" id="TIGR00877">
    <property type="entry name" value="purD"/>
    <property type="match status" value="1"/>
</dbReference>
<evidence type="ECO:0000256" key="14">
    <source>
        <dbReference type="HAMAP-Rule" id="MF_00138"/>
    </source>
</evidence>
<dbReference type="Gene3D" id="3.90.600.10">
    <property type="entry name" value="Phosphoribosylglycinamide synthetase, C-terminal domain"/>
    <property type="match status" value="1"/>
</dbReference>
<dbReference type="InterPro" id="IPR020559">
    <property type="entry name" value="PRibGlycinamide_synth_CS"/>
</dbReference>
<organism evidence="17 18">
    <name type="scientific">candidate division TA06 bacterium</name>
    <dbReference type="NCBI Taxonomy" id="2250710"/>
    <lineage>
        <taxon>Bacteria</taxon>
        <taxon>Bacteria division TA06</taxon>
    </lineage>
</organism>
<dbReference type="SMART" id="SM01210">
    <property type="entry name" value="GARS_C"/>
    <property type="match status" value="1"/>
</dbReference>
<comment type="pathway">
    <text evidence="3 14">Purine metabolism; IMP biosynthesis via de novo pathway; N(1)-(5-phospho-D-ribosyl)glycinamide from 5-phospho-alpha-D-ribose 1-diphosphate: step 2/2.</text>
</comment>
<dbReference type="Gene3D" id="3.30.1490.20">
    <property type="entry name" value="ATP-grasp fold, A domain"/>
    <property type="match status" value="1"/>
</dbReference>
<keyword evidence="7 15" id="KW-0547">Nucleotide-binding</keyword>
<comment type="caution">
    <text evidence="17">The sequence shown here is derived from an EMBL/GenBank/DDBJ whole genome shotgun (WGS) entry which is preliminary data.</text>
</comment>
<dbReference type="InterPro" id="IPR037123">
    <property type="entry name" value="PRibGlycinamide_synth_C_sf"/>
</dbReference>
<dbReference type="SUPFAM" id="SSF56059">
    <property type="entry name" value="Glutathione synthetase ATP-binding domain-like"/>
    <property type="match status" value="1"/>
</dbReference>
<dbReference type="GO" id="GO:0004637">
    <property type="term" value="F:phosphoribosylamine-glycine ligase activity"/>
    <property type="evidence" value="ECO:0007669"/>
    <property type="project" value="UniProtKB-UniRule"/>
</dbReference>
<dbReference type="Pfam" id="PF01071">
    <property type="entry name" value="GARS_A"/>
    <property type="match status" value="1"/>
</dbReference>
<evidence type="ECO:0000256" key="11">
    <source>
        <dbReference type="ARBA" id="ARBA00038345"/>
    </source>
</evidence>
<gene>
    <name evidence="14 17" type="primary">purD</name>
    <name evidence="17" type="ORF">HY768_07150</name>
</gene>
<dbReference type="GO" id="GO:0005524">
    <property type="term" value="F:ATP binding"/>
    <property type="evidence" value="ECO:0007669"/>
    <property type="project" value="UniProtKB-UniRule"/>
</dbReference>
<dbReference type="InterPro" id="IPR016185">
    <property type="entry name" value="PreATP-grasp_dom_sf"/>
</dbReference>
<evidence type="ECO:0000256" key="15">
    <source>
        <dbReference type="PROSITE-ProRule" id="PRU00409"/>
    </source>
</evidence>
<dbReference type="PANTHER" id="PTHR43472:SF1">
    <property type="entry name" value="PHOSPHORIBOSYLAMINE--GLYCINE LIGASE, CHLOROPLASTIC"/>
    <property type="match status" value="1"/>
</dbReference>
<keyword evidence="6" id="KW-0479">Metal-binding</keyword>
<evidence type="ECO:0000256" key="8">
    <source>
        <dbReference type="ARBA" id="ARBA00022755"/>
    </source>
</evidence>
<dbReference type="EMBL" id="JACQXR010000093">
    <property type="protein sequence ID" value="MBI4726985.1"/>
    <property type="molecule type" value="Genomic_DNA"/>
</dbReference>
<dbReference type="GO" id="GO:0009113">
    <property type="term" value="P:purine nucleobase biosynthetic process"/>
    <property type="evidence" value="ECO:0007669"/>
    <property type="project" value="InterPro"/>
</dbReference>
<dbReference type="Proteomes" id="UP000736328">
    <property type="component" value="Unassembled WGS sequence"/>
</dbReference>